<accession>A0A3P1B3K2</accession>
<organism evidence="2 3">
    <name type="scientific">Paenimyroides viscosum</name>
    <dbReference type="NCBI Taxonomy" id="2488729"/>
    <lineage>
        <taxon>Bacteria</taxon>
        <taxon>Pseudomonadati</taxon>
        <taxon>Bacteroidota</taxon>
        <taxon>Flavobacteriia</taxon>
        <taxon>Flavobacteriales</taxon>
        <taxon>Flavobacteriaceae</taxon>
        <taxon>Paenimyroides</taxon>
    </lineage>
</organism>
<comment type="caution">
    <text evidence="2">The sequence shown here is derived from an EMBL/GenBank/DDBJ whole genome shotgun (WGS) entry which is preliminary data.</text>
</comment>
<dbReference type="RefSeq" id="WP_124899086.1">
    <property type="nucleotide sequence ID" value="NZ_RQTJ01000010.1"/>
</dbReference>
<dbReference type="OrthoDB" id="710937at2"/>
<reference evidence="2 3" key="1">
    <citation type="submission" date="2018-11" db="EMBL/GenBank/DDBJ databases">
        <title>Flavobacterium sp. nov., YIM 102796 draft genome.</title>
        <authorList>
            <person name="Li G."/>
            <person name="Jiang Y."/>
        </authorList>
    </citation>
    <scope>NUCLEOTIDE SEQUENCE [LARGE SCALE GENOMIC DNA]</scope>
    <source>
        <strain evidence="2 3">YIM 102796</strain>
    </source>
</reference>
<keyword evidence="3" id="KW-1185">Reference proteome</keyword>
<evidence type="ECO:0000313" key="2">
    <source>
        <dbReference type="EMBL" id="RRA95262.1"/>
    </source>
</evidence>
<evidence type="ECO:0000313" key="3">
    <source>
        <dbReference type="Proteomes" id="UP000268372"/>
    </source>
</evidence>
<protein>
    <submittedName>
        <fullName evidence="2">Uncharacterized protein</fullName>
    </submittedName>
</protein>
<dbReference type="AlphaFoldDB" id="A0A3P1B3K2"/>
<dbReference type="PROSITE" id="PS51257">
    <property type="entry name" value="PROKAR_LIPOPROTEIN"/>
    <property type="match status" value="1"/>
</dbReference>
<dbReference type="EMBL" id="RQTJ01000010">
    <property type="protein sequence ID" value="RRA95262.1"/>
    <property type="molecule type" value="Genomic_DNA"/>
</dbReference>
<feature type="region of interest" description="Disordered" evidence="1">
    <location>
        <begin position="29"/>
        <end position="55"/>
    </location>
</feature>
<gene>
    <name evidence="2" type="ORF">EG242_06475</name>
</gene>
<dbReference type="Proteomes" id="UP000268372">
    <property type="component" value="Unassembled WGS sequence"/>
</dbReference>
<sequence length="135" mass="14884">MKKLVLSALFASTMLVVSCDKKKGIEEKTTTETETTVDAATETQTTTTTTETTLEVPKFSSPEAQKFAEEYTAYVKKSMKAAKSGDAAKVSELQAKAADWQSKQTEVASKLTPEDVKLWQEYSMKLAEQQNSTIK</sequence>
<feature type="compositionally biased region" description="Low complexity" evidence="1">
    <location>
        <begin position="32"/>
        <end position="55"/>
    </location>
</feature>
<proteinExistence type="predicted"/>
<evidence type="ECO:0000256" key="1">
    <source>
        <dbReference type="SAM" id="MobiDB-lite"/>
    </source>
</evidence>
<name>A0A3P1B3K2_9FLAO</name>